<accession>A0A9E6MJH0</accession>
<organism evidence="1 2">
    <name type="scientific">Rickettsia tillamookensis</name>
    <dbReference type="NCBI Taxonomy" id="2761623"/>
    <lineage>
        <taxon>Bacteria</taxon>
        <taxon>Pseudomonadati</taxon>
        <taxon>Pseudomonadota</taxon>
        <taxon>Alphaproteobacteria</taxon>
        <taxon>Rickettsiales</taxon>
        <taxon>Rickettsiaceae</taxon>
        <taxon>Rickettsieae</taxon>
        <taxon>Rickettsia</taxon>
        <taxon>spotted fever group</taxon>
    </lineage>
</organism>
<evidence type="ECO:0000313" key="1">
    <source>
        <dbReference type="EMBL" id="QQV75682.1"/>
    </source>
</evidence>
<proteinExistence type="predicted"/>
<name>A0A9E6MJH0_9RICK</name>
<protein>
    <submittedName>
        <fullName evidence="1">Uncharacterized protein</fullName>
    </submittedName>
</protein>
<dbReference type="RefSeq" id="WP_202069349.1">
    <property type="nucleotide sequence ID" value="NZ_CP060138.2"/>
</dbReference>
<dbReference type="Proteomes" id="UP000595296">
    <property type="component" value="Chromosome"/>
</dbReference>
<reference evidence="1 2" key="1">
    <citation type="journal article" date="2021" name="Int. J. Syst. Evol. Microbiol.">
        <title>Characterization of a novel transitional group Rickettsia species (Rickettsia tillamookensis sp. nov.) from the western black-legged tick, Ixodes pacificus.</title>
        <authorList>
            <person name="Gauthier D.T."/>
            <person name="Karpathy S.E."/>
            <person name="Grizzard S.L."/>
            <person name="Batra D."/>
            <person name="Rowe L.A."/>
            <person name="Paddock C.D."/>
        </authorList>
    </citation>
    <scope>NUCLEOTIDE SEQUENCE [LARGE SCALE GENOMIC DNA]</scope>
    <source>
        <strain evidence="1 2">Tillamook 23</strain>
    </source>
</reference>
<keyword evidence="2" id="KW-1185">Reference proteome</keyword>
<sequence length="170" mass="19065">MLNEAGISKEFVESFYGVKVYCTYDSEPPTTISIDVIKSLNSDDHYLSRFWNGIKNISHAVTNTPYTVEYKHFLTMLSVISDLKTDPMTSDTGPLVYSWDFVARWRFLNNNSAGAPKFFKDNFPSCTKIKVEPPILLTSVDDPINDFAQAGIKLSGVLNHTTNNEGLPDV</sequence>
<evidence type="ECO:0000313" key="2">
    <source>
        <dbReference type="Proteomes" id="UP000595296"/>
    </source>
</evidence>
<gene>
    <name evidence="1" type="ORF">H6P87_01246</name>
</gene>
<dbReference type="EMBL" id="CP060138">
    <property type="protein sequence ID" value="QQV75682.1"/>
    <property type="molecule type" value="Genomic_DNA"/>
</dbReference>